<protein>
    <recommendedName>
        <fullName evidence="2">TauD/TfdA-like domain-containing protein</fullName>
    </recommendedName>
</protein>
<comment type="caution">
    <text evidence="3">The sequence shown here is derived from an EMBL/GenBank/DDBJ whole genome shotgun (WGS) entry which is preliminary data.</text>
</comment>
<dbReference type="AlphaFoldDB" id="A0AAD5XJZ0"/>
<feature type="domain" description="TauD/TfdA-like" evidence="2">
    <location>
        <begin position="72"/>
        <end position="204"/>
    </location>
</feature>
<gene>
    <name evidence="3" type="ORF">HK100_002615</name>
</gene>
<evidence type="ECO:0000259" key="2">
    <source>
        <dbReference type="Pfam" id="PF02668"/>
    </source>
</evidence>
<evidence type="ECO:0000313" key="3">
    <source>
        <dbReference type="EMBL" id="KAJ3135562.1"/>
    </source>
</evidence>
<reference evidence="3" key="1">
    <citation type="submission" date="2020-05" db="EMBL/GenBank/DDBJ databases">
        <title>Phylogenomic resolution of chytrid fungi.</title>
        <authorList>
            <person name="Stajich J.E."/>
            <person name="Amses K."/>
            <person name="Simmons R."/>
            <person name="Seto K."/>
            <person name="Myers J."/>
            <person name="Bonds A."/>
            <person name="Quandt C.A."/>
            <person name="Barry K."/>
            <person name="Liu P."/>
            <person name="Grigoriev I."/>
            <person name="Longcore J.E."/>
            <person name="James T.Y."/>
        </authorList>
    </citation>
    <scope>NUCLEOTIDE SEQUENCE</scope>
    <source>
        <strain evidence="3">JEL0513</strain>
    </source>
</reference>
<dbReference type="InterPro" id="IPR003819">
    <property type="entry name" value="TauD/TfdA-like"/>
</dbReference>
<accession>A0AAD5XJZ0</accession>
<name>A0AAD5XJZ0_9FUNG</name>
<evidence type="ECO:0000256" key="1">
    <source>
        <dbReference type="ARBA" id="ARBA00023002"/>
    </source>
</evidence>
<dbReference type="Pfam" id="PF02668">
    <property type="entry name" value="TauD"/>
    <property type="match status" value="2"/>
</dbReference>
<feature type="domain" description="TauD/TfdA-like" evidence="2">
    <location>
        <begin position="229"/>
        <end position="294"/>
    </location>
</feature>
<dbReference type="EMBL" id="JADGJH010000161">
    <property type="protein sequence ID" value="KAJ3135562.1"/>
    <property type="molecule type" value="Genomic_DNA"/>
</dbReference>
<dbReference type="InterPro" id="IPR050411">
    <property type="entry name" value="AlphaKG_dependent_hydroxylases"/>
</dbReference>
<keyword evidence="1" id="KW-0560">Oxidoreductase</keyword>
<organism evidence="3 4">
    <name type="scientific">Physocladia obscura</name>
    <dbReference type="NCBI Taxonomy" id="109957"/>
    <lineage>
        <taxon>Eukaryota</taxon>
        <taxon>Fungi</taxon>
        <taxon>Fungi incertae sedis</taxon>
        <taxon>Chytridiomycota</taxon>
        <taxon>Chytridiomycota incertae sedis</taxon>
        <taxon>Chytridiomycetes</taxon>
        <taxon>Chytridiales</taxon>
        <taxon>Chytriomycetaceae</taxon>
        <taxon>Physocladia</taxon>
    </lineage>
</organism>
<dbReference type="InterPro" id="IPR042098">
    <property type="entry name" value="TauD-like_sf"/>
</dbReference>
<keyword evidence="4" id="KW-1185">Reference proteome</keyword>
<evidence type="ECO:0000313" key="4">
    <source>
        <dbReference type="Proteomes" id="UP001211907"/>
    </source>
</evidence>
<dbReference type="Gene3D" id="3.60.130.10">
    <property type="entry name" value="Clavaminate synthase-like"/>
    <property type="match status" value="1"/>
</dbReference>
<dbReference type="PANTHER" id="PTHR10696">
    <property type="entry name" value="GAMMA-BUTYROBETAINE HYDROXYLASE-RELATED"/>
    <property type="match status" value="1"/>
</dbReference>
<dbReference type="SUPFAM" id="SSF51197">
    <property type="entry name" value="Clavaminate synthase-like"/>
    <property type="match status" value="1"/>
</dbReference>
<sequence length="335" mass="38087">MTVTYNKVLSVKAGPIDETWTKEEIRLEFLIDPTFQHHWVERQFKNAPKHRGQSLPPGFPEFIDRPSLDKTTFPLPESFRELTEVWLNKLLNGLGFLQIRGFKIDDYSKEDAIIAYAGLASYIGDKRLNQAFGQLGHITSNHSYAPNFQTVEQVFHTDTIAGGNVISFLAINAAETGGDSLMSSIGKVYNDIAKTRPDIIKVLADDWILDQILAAIARRPVTGYGILGRHKSLPQPTEEQKEALDTLHFLAAKYSVNIPISCGDIQFFNNYEVFHAREGYIDSKEHTCHLVRLTLHSSRIEWEQSDYLKGKEERFIQEGKEELWDFNPAAPKAKH</sequence>
<dbReference type="Proteomes" id="UP001211907">
    <property type="component" value="Unassembled WGS sequence"/>
</dbReference>
<dbReference type="GO" id="GO:0016491">
    <property type="term" value="F:oxidoreductase activity"/>
    <property type="evidence" value="ECO:0007669"/>
    <property type="project" value="UniProtKB-KW"/>
</dbReference>
<dbReference type="PANTHER" id="PTHR10696:SF54">
    <property type="entry name" value="FAMILY OXIDOREDUCTASE, PUTATIVE (AFU_ORTHOLOGUE AFUA_4G13850)-RELATED"/>
    <property type="match status" value="1"/>
</dbReference>
<proteinExistence type="predicted"/>